<dbReference type="EMBL" id="LXQA010167300">
    <property type="protein sequence ID" value="MCI28684.1"/>
    <property type="molecule type" value="Genomic_DNA"/>
</dbReference>
<dbReference type="InterPro" id="IPR036397">
    <property type="entry name" value="RNaseH_sf"/>
</dbReference>
<organism evidence="2 3">
    <name type="scientific">Trifolium medium</name>
    <dbReference type="NCBI Taxonomy" id="97028"/>
    <lineage>
        <taxon>Eukaryota</taxon>
        <taxon>Viridiplantae</taxon>
        <taxon>Streptophyta</taxon>
        <taxon>Embryophyta</taxon>
        <taxon>Tracheophyta</taxon>
        <taxon>Spermatophyta</taxon>
        <taxon>Magnoliopsida</taxon>
        <taxon>eudicotyledons</taxon>
        <taxon>Gunneridae</taxon>
        <taxon>Pentapetalae</taxon>
        <taxon>rosids</taxon>
        <taxon>fabids</taxon>
        <taxon>Fabales</taxon>
        <taxon>Fabaceae</taxon>
        <taxon>Papilionoideae</taxon>
        <taxon>50 kb inversion clade</taxon>
        <taxon>NPAAA clade</taxon>
        <taxon>Hologalegina</taxon>
        <taxon>IRL clade</taxon>
        <taxon>Trifolieae</taxon>
        <taxon>Trifolium</taxon>
    </lineage>
</organism>
<dbReference type="PANTHER" id="PTHR35516">
    <property type="entry name" value="CYTOCHROME B6-F COMPLEX SUBUNIT 5"/>
    <property type="match status" value="1"/>
</dbReference>
<feature type="domain" description="RNase H type-1" evidence="1">
    <location>
        <begin position="2"/>
        <end position="81"/>
    </location>
</feature>
<comment type="caution">
    <text evidence="2">The sequence shown here is derived from an EMBL/GenBank/DDBJ whole genome shotgun (WGS) entry which is preliminary data.</text>
</comment>
<dbReference type="Gene3D" id="3.30.420.10">
    <property type="entry name" value="Ribonuclease H-like superfamily/Ribonuclease H"/>
    <property type="match status" value="1"/>
</dbReference>
<evidence type="ECO:0000313" key="2">
    <source>
        <dbReference type="EMBL" id="MCI28684.1"/>
    </source>
</evidence>
<dbReference type="SUPFAM" id="SSF53098">
    <property type="entry name" value="Ribonuclease H-like"/>
    <property type="match status" value="1"/>
</dbReference>
<dbReference type="PANTHER" id="PTHR35516:SF11">
    <property type="entry name" value="CYTOCHROME B6-F COMPLEX SUBUNIT 5"/>
    <property type="match status" value="1"/>
</dbReference>
<dbReference type="Pfam" id="PF13456">
    <property type="entry name" value="RVT_3"/>
    <property type="match status" value="1"/>
</dbReference>
<proteinExistence type="predicted"/>
<dbReference type="InterPro" id="IPR002156">
    <property type="entry name" value="RNaseH_domain"/>
</dbReference>
<accession>A0A392QXV3</accession>
<keyword evidence="3" id="KW-1185">Reference proteome</keyword>
<dbReference type="InterPro" id="IPR012337">
    <property type="entry name" value="RNaseH-like_sf"/>
</dbReference>
<sequence length="102" mass="11590">MLAELYVIYQGLSLAKYMEIEELVCYSNSLHCMNLITGPNVKYHVHAVLIQDIKKMFSRNNVSLCHTLKEGNQWADFFAKFGASTDADMSIHASPLKAFLIF</sequence>
<dbReference type="AlphaFoldDB" id="A0A392QXV3"/>
<protein>
    <submittedName>
        <fullName evidence="2">Replication protein A1-like protein</fullName>
    </submittedName>
</protein>
<evidence type="ECO:0000313" key="3">
    <source>
        <dbReference type="Proteomes" id="UP000265520"/>
    </source>
</evidence>
<dbReference type="Proteomes" id="UP000265520">
    <property type="component" value="Unassembled WGS sequence"/>
</dbReference>
<name>A0A392QXV3_9FABA</name>
<reference evidence="2 3" key="1">
    <citation type="journal article" date="2018" name="Front. Plant Sci.">
        <title>Red Clover (Trifolium pratense) and Zigzag Clover (T. medium) - A Picture of Genomic Similarities and Differences.</title>
        <authorList>
            <person name="Dluhosova J."/>
            <person name="Istvanek J."/>
            <person name="Nedelnik J."/>
            <person name="Repkova J."/>
        </authorList>
    </citation>
    <scope>NUCLEOTIDE SEQUENCE [LARGE SCALE GENOMIC DNA]</scope>
    <source>
        <strain evidence="3">cv. 10/8</strain>
        <tissue evidence="2">Leaf</tissue>
    </source>
</reference>
<dbReference type="GO" id="GO:0003676">
    <property type="term" value="F:nucleic acid binding"/>
    <property type="evidence" value="ECO:0007669"/>
    <property type="project" value="InterPro"/>
</dbReference>
<dbReference type="GO" id="GO:0004523">
    <property type="term" value="F:RNA-DNA hybrid ribonuclease activity"/>
    <property type="evidence" value="ECO:0007669"/>
    <property type="project" value="InterPro"/>
</dbReference>
<dbReference type="CDD" id="cd06222">
    <property type="entry name" value="RNase_H_like"/>
    <property type="match status" value="1"/>
</dbReference>
<evidence type="ECO:0000259" key="1">
    <source>
        <dbReference type="Pfam" id="PF13456"/>
    </source>
</evidence>
<dbReference type="InterPro" id="IPR044730">
    <property type="entry name" value="RNase_H-like_dom_plant"/>
</dbReference>